<name>A0AAE1GA36_PETCI</name>
<evidence type="ECO:0000313" key="3">
    <source>
        <dbReference type="Proteomes" id="UP001286313"/>
    </source>
</evidence>
<gene>
    <name evidence="2" type="ORF">Pcinc_006690</name>
</gene>
<proteinExistence type="predicted"/>
<organism evidence="2 3">
    <name type="scientific">Petrolisthes cinctipes</name>
    <name type="common">Flat porcelain crab</name>
    <dbReference type="NCBI Taxonomy" id="88211"/>
    <lineage>
        <taxon>Eukaryota</taxon>
        <taxon>Metazoa</taxon>
        <taxon>Ecdysozoa</taxon>
        <taxon>Arthropoda</taxon>
        <taxon>Crustacea</taxon>
        <taxon>Multicrustacea</taxon>
        <taxon>Malacostraca</taxon>
        <taxon>Eumalacostraca</taxon>
        <taxon>Eucarida</taxon>
        <taxon>Decapoda</taxon>
        <taxon>Pleocyemata</taxon>
        <taxon>Anomura</taxon>
        <taxon>Galatheoidea</taxon>
        <taxon>Porcellanidae</taxon>
        <taxon>Petrolisthes</taxon>
    </lineage>
</organism>
<dbReference type="EMBL" id="JAWQEG010000497">
    <property type="protein sequence ID" value="KAK3889304.1"/>
    <property type="molecule type" value="Genomic_DNA"/>
</dbReference>
<feature type="region of interest" description="Disordered" evidence="1">
    <location>
        <begin position="1"/>
        <end position="22"/>
    </location>
</feature>
<dbReference type="AlphaFoldDB" id="A0AAE1GA36"/>
<evidence type="ECO:0000313" key="2">
    <source>
        <dbReference type="EMBL" id="KAK3889304.1"/>
    </source>
</evidence>
<comment type="caution">
    <text evidence="2">The sequence shown here is derived from an EMBL/GenBank/DDBJ whole genome shotgun (WGS) entry which is preliminary data.</text>
</comment>
<sequence>MKMTGDREQDKIIQSRDSTQKPDVAVLITPRLPRREKKMTKARRRREYKGRQKTLPVKERMEYMDKRREKRRKRRDIIAEKQAQAKELMQSSEPEDLLRRVRGAFTRTCHKCTMSVVCSPESMWEGCLVCDGLVDPATSSHFQQVNKPLSDVVPLQLLNSLVLVDVGVKLSADSWKDLKKVTSIGQFFRFVKIVSSDDAGEN</sequence>
<reference evidence="2" key="1">
    <citation type="submission" date="2023-10" db="EMBL/GenBank/DDBJ databases">
        <title>Genome assemblies of two species of porcelain crab, Petrolisthes cinctipes and Petrolisthes manimaculis (Anomura: Porcellanidae).</title>
        <authorList>
            <person name="Angst P."/>
        </authorList>
    </citation>
    <scope>NUCLEOTIDE SEQUENCE</scope>
    <source>
        <strain evidence="2">PB745_01</strain>
        <tissue evidence="2">Gill</tissue>
    </source>
</reference>
<protein>
    <submittedName>
        <fullName evidence="2">Uncharacterized protein</fullName>
    </submittedName>
</protein>
<keyword evidence="3" id="KW-1185">Reference proteome</keyword>
<accession>A0AAE1GA36</accession>
<dbReference type="Proteomes" id="UP001286313">
    <property type="component" value="Unassembled WGS sequence"/>
</dbReference>
<evidence type="ECO:0000256" key="1">
    <source>
        <dbReference type="SAM" id="MobiDB-lite"/>
    </source>
</evidence>
<feature type="compositionally biased region" description="Basic and acidic residues" evidence="1">
    <location>
        <begin position="1"/>
        <end position="20"/>
    </location>
</feature>